<keyword evidence="2" id="KW-1185">Reference proteome</keyword>
<dbReference type="Proteomes" id="UP000184121">
    <property type="component" value="Unassembled WGS sequence"/>
</dbReference>
<evidence type="ECO:0000313" key="1">
    <source>
        <dbReference type="EMBL" id="SHL90014.1"/>
    </source>
</evidence>
<name>A0A1M7EE37_9FLAO</name>
<gene>
    <name evidence="1" type="ORF">SAMN05444366_1974</name>
</gene>
<dbReference type="RefSeq" id="WP_167547713.1">
    <property type="nucleotide sequence ID" value="NZ_FRBY01000002.1"/>
</dbReference>
<dbReference type="AlphaFoldDB" id="A0A1M7EE37"/>
<reference evidence="2" key="1">
    <citation type="submission" date="2016-11" db="EMBL/GenBank/DDBJ databases">
        <authorList>
            <person name="Varghese N."/>
            <person name="Submissions S."/>
        </authorList>
    </citation>
    <scope>NUCLEOTIDE SEQUENCE [LARGE SCALE GENOMIC DNA]</scope>
    <source>
        <strain evidence="2">DSM 1811</strain>
    </source>
</reference>
<evidence type="ECO:0000313" key="2">
    <source>
        <dbReference type="Proteomes" id="UP000184121"/>
    </source>
</evidence>
<proteinExistence type="predicted"/>
<dbReference type="EMBL" id="FRBY01000002">
    <property type="protein sequence ID" value="SHL90014.1"/>
    <property type="molecule type" value="Genomic_DNA"/>
</dbReference>
<protein>
    <submittedName>
        <fullName evidence="1">Uncharacterized protein</fullName>
    </submittedName>
</protein>
<sequence>MAKIYSKKELASKNLKPKKEVVSFLLNYSQALTVVKVKDKSFEIIAN</sequence>
<accession>A0A1M7EE37</accession>
<organism evidence="1 2">
    <name type="scientific">Flavobacterium saccharophilum</name>
    <dbReference type="NCBI Taxonomy" id="29534"/>
    <lineage>
        <taxon>Bacteria</taxon>
        <taxon>Pseudomonadati</taxon>
        <taxon>Bacteroidota</taxon>
        <taxon>Flavobacteriia</taxon>
        <taxon>Flavobacteriales</taxon>
        <taxon>Flavobacteriaceae</taxon>
        <taxon>Flavobacterium</taxon>
    </lineage>
</organism>